<evidence type="ECO:0000256" key="8">
    <source>
        <dbReference type="ARBA" id="ARBA00023065"/>
    </source>
</evidence>
<proteinExistence type="predicted"/>
<evidence type="ECO:0000256" key="1">
    <source>
        <dbReference type="ARBA" id="ARBA00004141"/>
    </source>
</evidence>
<evidence type="ECO:0000313" key="14">
    <source>
        <dbReference type="WBParaSite" id="SCUD_0000223801-mRNA-1"/>
    </source>
</evidence>
<organism evidence="14">
    <name type="scientific">Schistosoma curassoni</name>
    <dbReference type="NCBI Taxonomy" id="6186"/>
    <lineage>
        <taxon>Eukaryota</taxon>
        <taxon>Metazoa</taxon>
        <taxon>Spiralia</taxon>
        <taxon>Lophotrochozoa</taxon>
        <taxon>Platyhelminthes</taxon>
        <taxon>Trematoda</taxon>
        <taxon>Digenea</taxon>
        <taxon>Strigeidida</taxon>
        <taxon>Schistosomatoidea</taxon>
        <taxon>Schistosomatidae</taxon>
        <taxon>Schistosoma</taxon>
    </lineage>
</organism>
<evidence type="ECO:0000256" key="4">
    <source>
        <dbReference type="ARBA" id="ARBA00022692"/>
    </source>
</evidence>
<keyword evidence="8" id="KW-0406">Ion transport</keyword>
<dbReference type="PANTHER" id="PTHR10027">
    <property type="entry name" value="CALCIUM-ACTIVATED POTASSIUM CHANNEL ALPHA CHAIN"/>
    <property type="match status" value="1"/>
</dbReference>
<evidence type="ECO:0000313" key="13">
    <source>
        <dbReference type="Proteomes" id="UP000279833"/>
    </source>
</evidence>
<dbReference type="GO" id="GO:0060072">
    <property type="term" value="F:large conductance calcium-activated potassium channel activity"/>
    <property type="evidence" value="ECO:0007669"/>
    <property type="project" value="TreeGrafter"/>
</dbReference>
<dbReference type="Gene3D" id="3.40.50.720">
    <property type="entry name" value="NAD(P)-binding Rossmann-like Domain"/>
    <property type="match status" value="1"/>
</dbReference>
<reference evidence="12 13" key="2">
    <citation type="submission" date="2018-11" db="EMBL/GenBank/DDBJ databases">
        <authorList>
            <consortium name="Pathogen Informatics"/>
        </authorList>
    </citation>
    <scope>NUCLEOTIDE SEQUENCE [LARGE SCALE GENOMIC DNA]</scope>
    <source>
        <strain evidence="12">Dakar</strain>
        <strain evidence="13">Dakar, Senegal</strain>
    </source>
</reference>
<gene>
    <name evidence="12" type="ORF">SCUD_LOCUS2239</name>
</gene>
<dbReference type="InterPro" id="IPR003148">
    <property type="entry name" value="RCK_N"/>
</dbReference>
<comment type="subcellular location">
    <subcellularLocation>
        <location evidence="1">Membrane</location>
        <topology evidence="1">Multi-pass membrane protein</topology>
    </subcellularLocation>
</comment>
<evidence type="ECO:0000256" key="5">
    <source>
        <dbReference type="ARBA" id="ARBA00022826"/>
    </source>
</evidence>
<dbReference type="InterPro" id="IPR047871">
    <property type="entry name" value="K_chnl_Slo-like"/>
</dbReference>
<dbReference type="EMBL" id="UZAK01002096">
    <property type="protein sequence ID" value="VDO73121.1"/>
    <property type="molecule type" value="Genomic_DNA"/>
</dbReference>
<keyword evidence="13" id="KW-1185">Reference proteome</keyword>
<feature type="domain" description="RCK N-terminal" evidence="11">
    <location>
        <begin position="59"/>
        <end position="179"/>
    </location>
</feature>
<keyword evidence="6" id="KW-0630">Potassium</keyword>
<evidence type="ECO:0000256" key="2">
    <source>
        <dbReference type="ARBA" id="ARBA00022448"/>
    </source>
</evidence>
<evidence type="ECO:0000256" key="7">
    <source>
        <dbReference type="ARBA" id="ARBA00022989"/>
    </source>
</evidence>
<name>A0A183JHR5_9TREM</name>
<evidence type="ECO:0000256" key="6">
    <source>
        <dbReference type="ARBA" id="ARBA00022958"/>
    </source>
</evidence>
<keyword evidence="4" id="KW-0812">Transmembrane</keyword>
<dbReference type="Pfam" id="PF22614">
    <property type="entry name" value="Slo-like_RCK"/>
    <property type="match status" value="1"/>
</dbReference>
<keyword evidence="5" id="KW-0631">Potassium channel</keyword>
<reference evidence="14" key="1">
    <citation type="submission" date="2016-06" db="UniProtKB">
        <authorList>
            <consortium name="WormBaseParasite"/>
        </authorList>
    </citation>
    <scope>IDENTIFICATION</scope>
</reference>
<dbReference type="AlphaFoldDB" id="A0A183JHR5"/>
<keyword evidence="2" id="KW-0813">Transport</keyword>
<dbReference type="PANTHER" id="PTHR10027:SF33">
    <property type="entry name" value="CALCIUM-ACTIVATED POTASSIUM CHANNEL SUBUNIT ALPHA-1-RELATED"/>
    <property type="match status" value="1"/>
</dbReference>
<protein>
    <submittedName>
        <fullName evidence="14">Ribosomal protein L7Ae/L30e/S12e/Gadd45 domain-containing protein</fullName>
    </submittedName>
</protein>
<evidence type="ECO:0000256" key="9">
    <source>
        <dbReference type="ARBA" id="ARBA00023136"/>
    </source>
</evidence>
<dbReference type="STRING" id="6186.A0A183JHR5"/>
<evidence type="ECO:0000313" key="12">
    <source>
        <dbReference type="EMBL" id="VDO73121.1"/>
    </source>
</evidence>
<accession>A0A183JHR5</accession>
<evidence type="ECO:0000259" key="11">
    <source>
        <dbReference type="Pfam" id="PF22614"/>
    </source>
</evidence>
<keyword evidence="9" id="KW-0472">Membrane</keyword>
<keyword evidence="3" id="KW-0633">Potassium transport</keyword>
<dbReference type="Proteomes" id="UP000279833">
    <property type="component" value="Unassembled WGS sequence"/>
</dbReference>
<evidence type="ECO:0000256" key="10">
    <source>
        <dbReference type="ARBA" id="ARBA00023303"/>
    </source>
</evidence>
<evidence type="ECO:0000256" key="3">
    <source>
        <dbReference type="ARBA" id="ARBA00022538"/>
    </source>
</evidence>
<dbReference type="GO" id="GO:0016020">
    <property type="term" value="C:membrane"/>
    <property type="evidence" value="ECO:0007669"/>
    <property type="project" value="UniProtKB-SubCell"/>
</dbReference>
<keyword evidence="10" id="KW-0407">Ion channel</keyword>
<sequence>MNSYYRYPYPDSTITDLAQLQRLNVIDLQCDSTGLFYWVTERKFSNICLTMKEMIRCQFENHIIVCIMKQPKEIKSGLASFVLPLRSTSIPVEELKPIIILCEAKVIENEWRSLKNLPNIYVFSGSPLNRANLRAAGVERCSTCVVLSCSFDISGKPSLMIDKESILCTLNIRQLLADAHKTNDVTNASLLSTKSKYGSTYFNPLIASGNIFESNVLHSLSSNVSKNLFY</sequence>
<dbReference type="WBParaSite" id="SCUD_0000223801-mRNA-1">
    <property type="protein sequence ID" value="SCUD_0000223801-mRNA-1"/>
    <property type="gene ID" value="SCUD_0000223801"/>
</dbReference>
<keyword evidence="7" id="KW-1133">Transmembrane helix</keyword>